<evidence type="ECO:0000313" key="8">
    <source>
        <dbReference type="EMBL" id="MPM51891.1"/>
    </source>
</evidence>
<comment type="subcellular location">
    <subcellularLocation>
        <location evidence="1">Cell membrane</location>
        <topology evidence="1">Lipid-anchor</topology>
    </subcellularLocation>
</comment>
<evidence type="ECO:0000256" key="5">
    <source>
        <dbReference type="ARBA" id="ARBA00023136"/>
    </source>
</evidence>
<dbReference type="Pfam" id="PF02608">
    <property type="entry name" value="Bmp"/>
    <property type="match status" value="1"/>
</dbReference>
<accession>A0A645AHX8</accession>
<sequence length="338" mass="35824">MKRFFALALSLCMILALFGCGQQTAETPPAQNDEETPLQVALCLTGPANDGGWCQLAYDGLTAAGEQYGVKFSYTENLQTTDMEAAMTDYAAQGYNLIFGLGFQFGDPALKVAEKYPDVKFVVFEGSVEAENVLSCKISNEQSRYLLGYLAARLSKSGVVGFVAGPAQPSIIKPAEAFKLGARAANPDAKVLISYCESFTDVALAKEAAVAMLDQGADVIGHGANTAGTGAIKACQERGALAMGAAADQNGLAPDTVVCSDMYSFGDVLLYVVGNAVEGKFESGIKSYGFKEGIIQLAPYHDFDSQIPQEVKDEIEDLKQQIIDGSLVVPVIETPTND</sequence>
<evidence type="ECO:0000256" key="1">
    <source>
        <dbReference type="ARBA" id="ARBA00004193"/>
    </source>
</evidence>
<keyword evidence="3" id="KW-1003">Cell membrane</keyword>
<dbReference type="EMBL" id="VSSQ01013617">
    <property type="protein sequence ID" value="MPM51891.1"/>
    <property type="molecule type" value="Genomic_DNA"/>
</dbReference>
<dbReference type="InterPro" id="IPR028082">
    <property type="entry name" value="Peripla_BP_I"/>
</dbReference>
<reference evidence="8" key="1">
    <citation type="submission" date="2019-08" db="EMBL/GenBank/DDBJ databases">
        <authorList>
            <person name="Kucharzyk K."/>
            <person name="Murdoch R.W."/>
            <person name="Higgins S."/>
            <person name="Loffler F."/>
        </authorList>
    </citation>
    <scope>NUCLEOTIDE SEQUENCE</scope>
</reference>
<dbReference type="CDD" id="cd06304">
    <property type="entry name" value="PBP1_BmpA_Med_PnrA-like"/>
    <property type="match status" value="1"/>
</dbReference>
<evidence type="ECO:0000256" key="2">
    <source>
        <dbReference type="ARBA" id="ARBA00008610"/>
    </source>
</evidence>
<evidence type="ECO:0000256" key="4">
    <source>
        <dbReference type="ARBA" id="ARBA00022729"/>
    </source>
</evidence>
<feature type="domain" description="ABC transporter substrate-binding protein PnrA-like" evidence="7">
    <location>
        <begin position="39"/>
        <end position="331"/>
    </location>
</feature>
<dbReference type="AlphaFoldDB" id="A0A645AHX8"/>
<dbReference type="InterPro" id="IPR050957">
    <property type="entry name" value="BMP_lipoprotein"/>
</dbReference>
<dbReference type="SUPFAM" id="SSF53822">
    <property type="entry name" value="Periplasmic binding protein-like I"/>
    <property type="match status" value="1"/>
</dbReference>
<name>A0A645AHX8_9ZZZZ</name>
<keyword evidence="5" id="KW-0472">Membrane</keyword>
<evidence type="ECO:0000256" key="3">
    <source>
        <dbReference type="ARBA" id="ARBA00022475"/>
    </source>
</evidence>
<proteinExistence type="inferred from homology"/>
<organism evidence="8">
    <name type="scientific">bioreactor metagenome</name>
    <dbReference type="NCBI Taxonomy" id="1076179"/>
    <lineage>
        <taxon>unclassified sequences</taxon>
        <taxon>metagenomes</taxon>
        <taxon>ecological metagenomes</taxon>
    </lineage>
</organism>
<dbReference type="PANTHER" id="PTHR34296">
    <property type="entry name" value="TRANSCRIPTIONAL ACTIVATOR PROTEIN MED"/>
    <property type="match status" value="1"/>
</dbReference>
<keyword evidence="6" id="KW-0449">Lipoprotein</keyword>
<evidence type="ECO:0000256" key="6">
    <source>
        <dbReference type="ARBA" id="ARBA00023288"/>
    </source>
</evidence>
<comment type="similarity">
    <text evidence="2">Belongs to the BMP lipoprotein family.</text>
</comment>
<dbReference type="InterPro" id="IPR003760">
    <property type="entry name" value="PnrA-like"/>
</dbReference>
<dbReference type="Gene3D" id="3.40.50.2300">
    <property type="match status" value="2"/>
</dbReference>
<protein>
    <submittedName>
        <fullName evidence="8">Purine-binding protein</fullName>
    </submittedName>
</protein>
<dbReference type="PROSITE" id="PS51257">
    <property type="entry name" value="PROKAR_LIPOPROTEIN"/>
    <property type="match status" value="1"/>
</dbReference>
<evidence type="ECO:0000259" key="7">
    <source>
        <dbReference type="Pfam" id="PF02608"/>
    </source>
</evidence>
<dbReference type="GO" id="GO:0005886">
    <property type="term" value="C:plasma membrane"/>
    <property type="evidence" value="ECO:0007669"/>
    <property type="project" value="UniProtKB-SubCell"/>
</dbReference>
<gene>
    <name evidence="8" type="ORF">SDC9_98642</name>
</gene>
<keyword evidence="4" id="KW-0732">Signal</keyword>
<dbReference type="PANTHER" id="PTHR34296:SF2">
    <property type="entry name" value="ABC TRANSPORTER GUANOSINE-BINDING PROTEIN NUPN"/>
    <property type="match status" value="1"/>
</dbReference>
<comment type="caution">
    <text evidence="8">The sequence shown here is derived from an EMBL/GenBank/DDBJ whole genome shotgun (WGS) entry which is preliminary data.</text>
</comment>